<dbReference type="PROSITE" id="PS50905">
    <property type="entry name" value="FERRITIN_LIKE"/>
    <property type="match status" value="1"/>
</dbReference>
<dbReference type="InterPro" id="IPR009040">
    <property type="entry name" value="Ferritin-like_diiron"/>
</dbReference>
<reference evidence="2" key="1">
    <citation type="journal article" date="2014" name="Int. J. Syst. Evol. Microbiol.">
        <title>Complete genome sequence of Corynebacterium casei LMG S-19264T (=DSM 44701T), isolated from a smear-ripened cheese.</title>
        <authorList>
            <consortium name="US DOE Joint Genome Institute (JGI-PGF)"/>
            <person name="Walter F."/>
            <person name="Albersmeier A."/>
            <person name="Kalinowski J."/>
            <person name="Ruckert C."/>
        </authorList>
    </citation>
    <scope>NUCLEOTIDE SEQUENCE</scope>
    <source>
        <strain evidence="2">CGMCC 1.10998</strain>
    </source>
</reference>
<dbReference type="GO" id="GO:0046872">
    <property type="term" value="F:metal ion binding"/>
    <property type="evidence" value="ECO:0007669"/>
    <property type="project" value="InterPro"/>
</dbReference>
<comment type="caution">
    <text evidence="2">The sequence shown here is derived from an EMBL/GenBank/DDBJ whole genome shotgun (WGS) entry which is preliminary data.</text>
</comment>
<reference evidence="2" key="2">
    <citation type="submission" date="2020-09" db="EMBL/GenBank/DDBJ databases">
        <authorList>
            <person name="Sun Q."/>
            <person name="Zhou Y."/>
        </authorList>
    </citation>
    <scope>NUCLEOTIDE SEQUENCE</scope>
    <source>
        <strain evidence="2">CGMCC 1.10998</strain>
    </source>
</reference>
<dbReference type="GO" id="GO:0016491">
    <property type="term" value="F:oxidoreductase activity"/>
    <property type="evidence" value="ECO:0007669"/>
    <property type="project" value="InterPro"/>
</dbReference>
<dbReference type="Gene3D" id="1.20.1260.10">
    <property type="match status" value="1"/>
</dbReference>
<dbReference type="EMBL" id="BMED01000002">
    <property type="protein sequence ID" value="GGC76895.1"/>
    <property type="molecule type" value="Genomic_DNA"/>
</dbReference>
<dbReference type="InterPro" id="IPR012347">
    <property type="entry name" value="Ferritin-like"/>
</dbReference>
<dbReference type="SUPFAM" id="SSF47240">
    <property type="entry name" value="Ferritin-like"/>
    <property type="match status" value="1"/>
</dbReference>
<keyword evidence="3" id="KW-1185">Reference proteome</keyword>
<accession>A0A916XJ06</accession>
<dbReference type="PANTHER" id="PTHR33746:SF4">
    <property type="entry name" value="RUBRERYTHRIN"/>
    <property type="match status" value="1"/>
</dbReference>
<protein>
    <submittedName>
        <fullName evidence="2">Rubrerythrin</fullName>
    </submittedName>
</protein>
<dbReference type="PANTHER" id="PTHR33746">
    <property type="entry name" value="RUBRERYTHRIN"/>
    <property type="match status" value="1"/>
</dbReference>
<feature type="domain" description="Ferritin-like diiron" evidence="1">
    <location>
        <begin position="6"/>
        <end position="138"/>
    </location>
</feature>
<dbReference type="AlphaFoldDB" id="A0A916XJ06"/>
<evidence type="ECO:0000313" key="3">
    <source>
        <dbReference type="Proteomes" id="UP000637423"/>
    </source>
</evidence>
<organism evidence="2 3">
    <name type="scientific">Undibacterium terreum</name>
    <dbReference type="NCBI Taxonomy" id="1224302"/>
    <lineage>
        <taxon>Bacteria</taxon>
        <taxon>Pseudomonadati</taxon>
        <taxon>Pseudomonadota</taxon>
        <taxon>Betaproteobacteria</taxon>
        <taxon>Burkholderiales</taxon>
        <taxon>Oxalobacteraceae</taxon>
        <taxon>Undibacterium</taxon>
    </lineage>
</organism>
<name>A0A916XJ06_9BURK</name>
<evidence type="ECO:0000313" key="2">
    <source>
        <dbReference type="EMBL" id="GGC76895.1"/>
    </source>
</evidence>
<proteinExistence type="predicted"/>
<sequence length="162" mass="18293">MSTQANAVKSVTIENLEAAFAGESMAHIKYRYFAKIAREAGAEEIAKAFEATADQEVMHAFGHLDLLYPKNQLTPEKALEIAIEGETYEYTEMYPKFRHLAVQEGNDAAVKEYDEQIEESRVHAEQFKRTLEIAAKRFAALAKVEERHANHYQSVLDKAKAA</sequence>
<dbReference type="InterPro" id="IPR052753">
    <property type="entry name" value="Rbr2/Nigerythrin"/>
</dbReference>
<dbReference type="CDD" id="cd01041">
    <property type="entry name" value="Rubrerythrin"/>
    <property type="match status" value="1"/>
</dbReference>
<gene>
    <name evidence="2" type="ORF">GCM10011396_25150</name>
</gene>
<evidence type="ECO:0000259" key="1">
    <source>
        <dbReference type="PROSITE" id="PS50905"/>
    </source>
</evidence>
<dbReference type="RefSeq" id="WP_188566379.1">
    <property type="nucleotide sequence ID" value="NZ_BMED01000002.1"/>
</dbReference>
<dbReference type="InterPro" id="IPR009078">
    <property type="entry name" value="Ferritin-like_SF"/>
</dbReference>
<dbReference type="Pfam" id="PF02915">
    <property type="entry name" value="Rubrerythrin"/>
    <property type="match status" value="1"/>
</dbReference>
<dbReference type="InterPro" id="IPR003251">
    <property type="entry name" value="Rr_diiron-bd_dom"/>
</dbReference>
<dbReference type="Proteomes" id="UP000637423">
    <property type="component" value="Unassembled WGS sequence"/>
</dbReference>